<accession>A0A8H4XKS0</accession>
<proteinExistence type="predicted"/>
<name>A0A8H4XKS0_9HYPO</name>
<protein>
    <submittedName>
        <fullName evidence="1">Uncharacterized protein</fullName>
    </submittedName>
</protein>
<dbReference type="OrthoDB" id="2520703at2759"/>
<keyword evidence="2" id="KW-1185">Reference proteome</keyword>
<gene>
    <name evidence="1" type="ORF">FZEAL_4492</name>
</gene>
<sequence length="148" mass="16525">MEGPHHASNLQYLELKECIVYAPGLKIVLTRCPNLLGLLMELGDVHGDGYGLDRESWEVDLNEFGRSLIIHGRNLVEFELHTVIYQAGNGIDGRFGSLRELESLKHLRIIPCGVLGSKSPYDEEGDEEPLALGDTLPQVLETLHLYCE</sequence>
<evidence type="ECO:0000313" key="1">
    <source>
        <dbReference type="EMBL" id="KAF4979247.1"/>
    </source>
</evidence>
<organism evidence="1 2">
    <name type="scientific">Fusarium zealandicum</name>
    <dbReference type="NCBI Taxonomy" id="1053134"/>
    <lineage>
        <taxon>Eukaryota</taxon>
        <taxon>Fungi</taxon>
        <taxon>Dikarya</taxon>
        <taxon>Ascomycota</taxon>
        <taxon>Pezizomycotina</taxon>
        <taxon>Sordariomycetes</taxon>
        <taxon>Hypocreomycetidae</taxon>
        <taxon>Hypocreales</taxon>
        <taxon>Nectriaceae</taxon>
        <taxon>Fusarium</taxon>
        <taxon>Fusarium staphyleae species complex</taxon>
    </lineage>
</organism>
<reference evidence="1" key="1">
    <citation type="journal article" date="2020" name="BMC Genomics">
        <title>Correction to: Identification and distribution of gene clusters required for synthesis of sphingolipid metabolism inhibitors in diverse species of the filamentous fungus Fusarium.</title>
        <authorList>
            <person name="Kim H.S."/>
            <person name="Lohmar J.M."/>
            <person name="Busman M."/>
            <person name="Brown D.W."/>
            <person name="Naumann T.A."/>
            <person name="Divon H.H."/>
            <person name="Lysoe E."/>
            <person name="Uhlig S."/>
            <person name="Proctor R.H."/>
        </authorList>
    </citation>
    <scope>NUCLEOTIDE SEQUENCE</scope>
    <source>
        <strain evidence="1">NRRL 22465</strain>
    </source>
</reference>
<evidence type="ECO:0000313" key="2">
    <source>
        <dbReference type="Proteomes" id="UP000635477"/>
    </source>
</evidence>
<reference evidence="1" key="2">
    <citation type="submission" date="2020-05" db="EMBL/GenBank/DDBJ databases">
        <authorList>
            <person name="Kim H.-S."/>
            <person name="Proctor R.H."/>
            <person name="Brown D.W."/>
        </authorList>
    </citation>
    <scope>NUCLEOTIDE SEQUENCE</scope>
    <source>
        <strain evidence="1">NRRL 22465</strain>
    </source>
</reference>
<dbReference type="AlphaFoldDB" id="A0A8H4XKS0"/>
<dbReference type="EMBL" id="JABEYC010000311">
    <property type="protein sequence ID" value="KAF4979247.1"/>
    <property type="molecule type" value="Genomic_DNA"/>
</dbReference>
<comment type="caution">
    <text evidence="1">The sequence shown here is derived from an EMBL/GenBank/DDBJ whole genome shotgun (WGS) entry which is preliminary data.</text>
</comment>
<dbReference type="Proteomes" id="UP000635477">
    <property type="component" value="Unassembled WGS sequence"/>
</dbReference>